<dbReference type="EMBL" id="PP847084">
    <property type="protein sequence ID" value="XCA58794.1"/>
    <property type="molecule type" value="Genomic_DNA"/>
</dbReference>
<proteinExistence type="predicted"/>
<name>A0AAU7YS04_9CAUD</name>
<evidence type="ECO:0000313" key="2">
    <source>
        <dbReference type="EMBL" id="XCA58794.1"/>
    </source>
</evidence>
<feature type="region of interest" description="Disordered" evidence="1">
    <location>
        <begin position="76"/>
        <end position="95"/>
    </location>
</feature>
<organism evidence="2">
    <name type="scientific">Klebsiella phage KpTDp1</name>
    <dbReference type="NCBI Taxonomy" id="3161143"/>
    <lineage>
        <taxon>Viruses</taxon>
        <taxon>Duplodnaviria</taxon>
        <taxon>Heunggongvirae</taxon>
        <taxon>Uroviricota</taxon>
        <taxon>Caudoviricetes</taxon>
        <taxon>Jameshumphriesvirinae</taxon>
        <taxon>Jedunavirus</taxon>
    </lineage>
</organism>
<reference evidence="2" key="1">
    <citation type="submission" date="2024-05" db="EMBL/GenBank/DDBJ databases">
        <authorList>
            <person name="MOURALI D."/>
        </authorList>
    </citation>
    <scope>NUCLEOTIDE SEQUENCE</scope>
</reference>
<protein>
    <submittedName>
        <fullName evidence="2">Uncharacterized protein</fullName>
    </submittedName>
</protein>
<evidence type="ECO:0000256" key="1">
    <source>
        <dbReference type="SAM" id="MobiDB-lite"/>
    </source>
</evidence>
<accession>A0AAU7YS04</accession>
<feature type="compositionally biased region" description="Basic and acidic residues" evidence="1">
    <location>
        <begin position="77"/>
        <end position="95"/>
    </location>
</feature>
<sequence>MGWVVRHNDAIVNSREGGEMINDNYRARATRAEQESAKLREELAKRPNYEWFVELVRKHLKQEEDVCPQRLAHQVKQLKEASTKRRQNRECAEDE</sequence>